<dbReference type="Pfam" id="PF09107">
    <property type="entry name" value="WHD_3rd_SelB"/>
    <property type="match status" value="1"/>
</dbReference>
<dbReference type="InterPro" id="IPR031157">
    <property type="entry name" value="G_TR_CS"/>
</dbReference>
<feature type="domain" description="Tr-type G" evidence="9">
    <location>
        <begin position="1"/>
        <end position="221"/>
    </location>
</feature>
<evidence type="ECO:0000256" key="5">
    <source>
        <dbReference type="ARBA" id="ARBA00022917"/>
    </source>
</evidence>
<evidence type="ECO:0000313" key="11">
    <source>
        <dbReference type="Proteomes" id="UP000515913"/>
    </source>
</evidence>
<dbReference type="KEGG" id="fho:H9Q81_04190"/>
<dbReference type="Pfam" id="PF03144">
    <property type="entry name" value="GTP_EFTU_D2"/>
    <property type="match status" value="1"/>
</dbReference>
<keyword evidence="5" id="KW-0648">Protein biosynthesis</keyword>
<dbReference type="PANTHER" id="PTHR43721:SF22">
    <property type="entry name" value="ELONGATION FACTOR TU, MITOCHONDRIAL"/>
    <property type="match status" value="1"/>
</dbReference>
<dbReference type="InterPro" id="IPR004535">
    <property type="entry name" value="Transl_elong_SelB"/>
</dbReference>
<gene>
    <name evidence="10" type="primary">selB</name>
    <name evidence="10" type="ORF">H9Q81_04190</name>
</gene>
<dbReference type="GO" id="GO:0003924">
    <property type="term" value="F:GTPase activity"/>
    <property type="evidence" value="ECO:0007669"/>
    <property type="project" value="InterPro"/>
</dbReference>
<accession>A0A7G9GZ01</accession>
<evidence type="ECO:0000259" key="9">
    <source>
        <dbReference type="PROSITE" id="PS51722"/>
    </source>
</evidence>
<evidence type="ECO:0000313" key="10">
    <source>
        <dbReference type="EMBL" id="QNM16033.1"/>
    </source>
</evidence>
<dbReference type="InterPro" id="IPR005225">
    <property type="entry name" value="Small_GTP-bd"/>
</dbReference>
<dbReference type="RefSeq" id="WP_187423194.1">
    <property type="nucleotide sequence ID" value="NZ_CP060637.1"/>
</dbReference>
<evidence type="ECO:0000256" key="2">
    <source>
        <dbReference type="ARBA" id="ARBA00015953"/>
    </source>
</evidence>
<dbReference type="Proteomes" id="UP000515913">
    <property type="component" value="Chromosome"/>
</dbReference>
<dbReference type="SUPFAM" id="SSF46785">
    <property type="entry name" value="Winged helix' DNA-binding domain"/>
    <property type="match status" value="2"/>
</dbReference>
<dbReference type="Gene3D" id="2.40.30.10">
    <property type="entry name" value="Translation factors"/>
    <property type="match status" value="1"/>
</dbReference>
<dbReference type="NCBIfam" id="TIGR00475">
    <property type="entry name" value="selB"/>
    <property type="match status" value="1"/>
</dbReference>
<evidence type="ECO:0000256" key="4">
    <source>
        <dbReference type="ARBA" id="ARBA00022741"/>
    </source>
</evidence>
<evidence type="ECO:0000256" key="7">
    <source>
        <dbReference type="ARBA" id="ARBA00025526"/>
    </source>
</evidence>
<dbReference type="GO" id="GO:0001514">
    <property type="term" value="P:selenocysteine incorporation"/>
    <property type="evidence" value="ECO:0007669"/>
    <property type="project" value="InterPro"/>
</dbReference>
<keyword evidence="6" id="KW-0342">GTP-binding</keyword>
<evidence type="ECO:0000256" key="1">
    <source>
        <dbReference type="ARBA" id="ARBA00004496"/>
    </source>
</evidence>
<dbReference type="InterPro" id="IPR050055">
    <property type="entry name" value="EF-Tu_GTPase"/>
</dbReference>
<dbReference type="Pfam" id="PF00009">
    <property type="entry name" value="GTP_EFTU"/>
    <property type="match status" value="1"/>
</dbReference>
<evidence type="ECO:0000256" key="6">
    <source>
        <dbReference type="ARBA" id="ARBA00023134"/>
    </source>
</evidence>
<dbReference type="AlphaFoldDB" id="A0A7G9GZ01"/>
<dbReference type="SUPFAM" id="SSF50447">
    <property type="entry name" value="Translation proteins"/>
    <property type="match status" value="1"/>
</dbReference>
<comment type="subcellular location">
    <subcellularLocation>
        <location evidence="1">Cytoplasm</location>
    </subcellularLocation>
</comment>
<proteinExistence type="predicted"/>
<reference evidence="10 11" key="1">
    <citation type="submission" date="2020-08" db="EMBL/GenBank/DDBJ databases">
        <authorList>
            <person name="Liu C."/>
            <person name="Sun Q."/>
        </authorList>
    </citation>
    <scope>NUCLEOTIDE SEQUENCE [LARGE SCALE GENOMIC DNA]</scope>
    <source>
        <strain evidence="10 11">NSJ-57</strain>
    </source>
</reference>
<dbReference type="InterPro" id="IPR000795">
    <property type="entry name" value="T_Tr_GTP-bd_dom"/>
</dbReference>
<dbReference type="Gene3D" id="1.10.10.10">
    <property type="entry name" value="Winged helix-like DNA-binding domain superfamily/Winged helix DNA-binding domain"/>
    <property type="match status" value="1"/>
</dbReference>
<name>A0A7G9GZ01_9FUSO</name>
<keyword evidence="3" id="KW-0963">Cytoplasm</keyword>
<dbReference type="EMBL" id="CP060637">
    <property type="protein sequence ID" value="QNM16033.1"/>
    <property type="molecule type" value="Genomic_DNA"/>
</dbReference>
<dbReference type="PROSITE" id="PS51722">
    <property type="entry name" value="G_TR_2"/>
    <property type="match status" value="1"/>
</dbReference>
<dbReference type="PANTHER" id="PTHR43721">
    <property type="entry name" value="ELONGATION FACTOR TU-RELATED"/>
    <property type="match status" value="1"/>
</dbReference>
<evidence type="ECO:0000256" key="8">
    <source>
        <dbReference type="ARBA" id="ARBA00031615"/>
    </source>
</evidence>
<evidence type="ECO:0000256" key="3">
    <source>
        <dbReference type="ARBA" id="ARBA00022490"/>
    </source>
</evidence>
<dbReference type="InterPro" id="IPR009001">
    <property type="entry name" value="Transl_elong_EF1A/Init_IF2_C"/>
</dbReference>
<keyword evidence="4" id="KW-0547">Nucleotide-binding</keyword>
<keyword evidence="11" id="KW-1185">Reference proteome</keyword>
<dbReference type="InterPro" id="IPR036390">
    <property type="entry name" value="WH_DNA-bd_sf"/>
</dbReference>
<dbReference type="GO" id="GO:0005829">
    <property type="term" value="C:cytosol"/>
    <property type="evidence" value="ECO:0007669"/>
    <property type="project" value="TreeGrafter"/>
</dbReference>
<dbReference type="PROSITE" id="PS00301">
    <property type="entry name" value="G_TR_1"/>
    <property type="match status" value="1"/>
</dbReference>
<dbReference type="InterPro" id="IPR015191">
    <property type="entry name" value="SelB_WHD4"/>
</dbReference>
<protein>
    <recommendedName>
        <fullName evidence="2">Selenocysteine-specific elongation factor</fullName>
    </recommendedName>
    <alternativeName>
        <fullName evidence="8">SelB translation factor</fullName>
    </alternativeName>
</protein>
<sequence>MKNILIGLAGHIDHGKTTLIQNLTGVNTDSLPEEKKRGMTIDIGFTELNLDGTSIGIIDVPGHEKFIKNMTAGITGINFVIMVIACNDGVMPQTIEHFEIVNLLGVKNGIIVLTKKDISTELQYHNTLTQCKQYFKNTFLENKIFVIDKNDLSTYGSLKSFIAREISYVFLNDSNNFRLNVDRVFSIKGFGTIVTGTIISGKVAVNDVLTLYPKNLQIRVKNIQHHNKDVNFLESGQRCALNISDVDKNDITRGDVLATTNSLYTSDKIDVLFTLLPHIKKIKTNHRIRINIGTDEIIGRIIFHDKNYICGGESALAHLILESSLTGTFHDIGIVRNFTPVYTIGNIKILNITSNMNKRYDNNYFSFLKQLCSDNSDEIVSSLLLYYNMLSESEILKFINFKELDIIYKLLSNNIIIKLDKRYIHIKTYYKLLDNLKTYLEKYHIANHLESGIDKATLKTACFSLFTIKEFNEFLNYYSTLESISISNDKISLKSFKVRLNKEEKKMKEVIFSIYKNNKFNLIPFDKIILTQTDIRLFREMHKYMLENDFIVELKNNNYILKGFLKESIKIISDYFASNSTLTLSQGRQLLNCDRDSVILILEYLDKLKITKKLDNYRVLNK</sequence>
<dbReference type="CDD" id="cd04171">
    <property type="entry name" value="SelB"/>
    <property type="match status" value="1"/>
</dbReference>
<dbReference type="CDD" id="cd03696">
    <property type="entry name" value="SelB_II"/>
    <property type="match status" value="1"/>
</dbReference>
<organism evidence="10 11">
    <name type="scientific">Fusobacterium hominis</name>
    <dbReference type="NCBI Taxonomy" id="2764326"/>
    <lineage>
        <taxon>Bacteria</taxon>
        <taxon>Fusobacteriati</taxon>
        <taxon>Fusobacteriota</taxon>
        <taxon>Fusobacteriia</taxon>
        <taxon>Fusobacteriales</taxon>
        <taxon>Fusobacteriaceae</taxon>
        <taxon>Fusobacterium</taxon>
    </lineage>
</organism>
<dbReference type="Gene3D" id="3.40.50.300">
    <property type="entry name" value="P-loop containing nucleotide triphosphate hydrolases"/>
    <property type="match status" value="1"/>
</dbReference>
<dbReference type="InterPro" id="IPR027417">
    <property type="entry name" value="P-loop_NTPase"/>
</dbReference>
<dbReference type="InterPro" id="IPR009000">
    <property type="entry name" value="Transl_B-barrel_sf"/>
</dbReference>
<dbReference type="GO" id="GO:0005525">
    <property type="term" value="F:GTP binding"/>
    <property type="evidence" value="ECO:0007669"/>
    <property type="project" value="UniProtKB-KW"/>
</dbReference>
<dbReference type="GO" id="GO:0003723">
    <property type="term" value="F:RNA binding"/>
    <property type="evidence" value="ECO:0007669"/>
    <property type="project" value="InterPro"/>
</dbReference>
<dbReference type="SUPFAM" id="SSF50465">
    <property type="entry name" value="EF-Tu/eEF-1alpha/eIF2-gamma C-terminal domain"/>
    <property type="match status" value="1"/>
</dbReference>
<dbReference type="InterPro" id="IPR004161">
    <property type="entry name" value="EFTu-like_2"/>
</dbReference>
<dbReference type="InterPro" id="IPR036388">
    <property type="entry name" value="WH-like_DNA-bd_sf"/>
</dbReference>
<dbReference type="GO" id="GO:0003746">
    <property type="term" value="F:translation elongation factor activity"/>
    <property type="evidence" value="ECO:0007669"/>
    <property type="project" value="UniProtKB-KW"/>
</dbReference>
<keyword evidence="10" id="KW-0251">Elongation factor</keyword>
<comment type="function">
    <text evidence="7">Translation factor necessary for the incorporation of selenocysteine into proteins. It probably replaces EF-Tu for the insertion of selenocysteine directed by the UGA codon. SelB binds GTP and GDP.</text>
</comment>
<dbReference type="NCBIfam" id="TIGR00231">
    <property type="entry name" value="small_GTP"/>
    <property type="match status" value="1"/>
</dbReference>
<dbReference type="Gene3D" id="1.10.10.2770">
    <property type="match status" value="1"/>
</dbReference>
<dbReference type="SUPFAM" id="SSF52540">
    <property type="entry name" value="P-loop containing nucleoside triphosphate hydrolases"/>
    <property type="match status" value="1"/>
</dbReference>